<dbReference type="AlphaFoldDB" id="A0AAD6SKQ0"/>
<organism evidence="1 2">
    <name type="scientific">Mycena alexandri</name>
    <dbReference type="NCBI Taxonomy" id="1745969"/>
    <lineage>
        <taxon>Eukaryota</taxon>
        <taxon>Fungi</taxon>
        <taxon>Dikarya</taxon>
        <taxon>Basidiomycota</taxon>
        <taxon>Agaricomycotina</taxon>
        <taxon>Agaricomycetes</taxon>
        <taxon>Agaricomycetidae</taxon>
        <taxon>Agaricales</taxon>
        <taxon>Marasmiineae</taxon>
        <taxon>Mycenaceae</taxon>
        <taxon>Mycena</taxon>
    </lineage>
</organism>
<reference evidence="1" key="1">
    <citation type="submission" date="2023-03" db="EMBL/GenBank/DDBJ databases">
        <title>Massive genome expansion in bonnet fungi (Mycena s.s.) driven by repeated elements and novel gene families across ecological guilds.</title>
        <authorList>
            <consortium name="Lawrence Berkeley National Laboratory"/>
            <person name="Harder C.B."/>
            <person name="Miyauchi S."/>
            <person name="Viragh M."/>
            <person name="Kuo A."/>
            <person name="Thoen E."/>
            <person name="Andreopoulos B."/>
            <person name="Lu D."/>
            <person name="Skrede I."/>
            <person name="Drula E."/>
            <person name="Henrissat B."/>
            <person name="Morin E."/>
            <person name="Kohler A."/>
            <person name="Barry K."/>
            <person name="LaButti K."/>
            <person name="Morin E."/>
            <person name="Salamov A."/>
            <person name="Lipzen A."/>
            <person name="Mereny Z."/>
            <person name="Hegedus B."/>
            <person name="Baldrian P."/>
            <person name="Stursova M."/>
            <person name="Weitz H."/>
            <person name="Taylor A."/>
            <person name="Grigoriev I.V."/>
            <person name="Nagy L.G."/>
            <person name="Martin F."/>
            <person name="Kauserud H."/>
        </authorList>
    </citation>
    <scope>NUCLEOTIDE SEQUENCE</scope>
    <source>
        <strain evidence="1">CBHHK200</strain>
    </source>
</reference>
<dbReference type="Proteomes" id="UP001218188">
    <property type="component" value="Unassembled WGS sequence"/>
</dbReference>
<comment type="caution">
    <text evidence="1">The sequence shown here is derived from an EMBL/GenBank/DDBJ whole genome shotgun (WGS) entry which is preliminary data.</text>
</comment>
<keyword evidence="2" id="KW-1185">Reference proteome</keyword>
<accession>A0AAD6SKQ0</accession>
<sequence length="144" mass="16034">MASRDFEYIRSPSWWKDFHDQKRRRKEQANTQHLELVPGQQQGPIYTFVPGRSAPLVSVVQNDGTIRTERPPDSNHIPVQSQVMGNGPPHTPLVGGPGPSKKARAIMARVSGRKKLDSEALLVARIAESKRHRIAASTKPRKSA</sequence>
<evidence type="ECO:0000313" key="2">
    <source>
        <dbReference type="Proteomes" id="UP001218188"/>
    </source>
</evidence>
<protein>
    <submittedName>
        <fullName evidence="1">Uncharacterized protein</fullName>
    </submittedName>
</protein>
<proteinExistence type="predicted"/>
<name>A0AAD6SKQ0_9AGAR</name>
<dbReference type="EMBL" id="JARJCM010000098">
    <property type="protein sequence ID" value="KAJ7029734.1"/>
    <property type="molecule type" value="Genomic_DNA"/>
</dbReference>
<gene>
    <name evidence="1" type="ORF">C8F04DRAFT_1187411</name>
</gene>
<evidence type="ECO:0000313" key="1">
    <source>
        <dbReference type="EMBL" id="KAJ7029734.1"/>
    </source>
</evidence>